<feature type="compositionally biased region" description="Basic and acidic residues" evidence="1">
    <location>
        <begin position="1"/>
        <end position="13"/>
    </location>
</feature>
<proteinExistence type="predicted"/>
<dbReference type="Proteomes" id="UP000827986">
    <property type="component" value="Unassembled WGS sequence"/>
</dbReference>
<evidence type="ECO:0000313" key="3">
    <source>
        <dbReference type="Proteomes" id="UP000827986"/>
    </source>
</evidence>
<reference evidence="2" key="1">
    <citation type="submission" date="2021-09" db="EMBL/GenBank/DDBJ databases">
        <title>The genome of Mauremys mutica provides insights into the evolution of semi-aquatic lifestyle.</title>
        <authorList>
            <person name="Gong S."/>
            <person name="Gao Y."/>
        </authorList>
    </citation>
    <scope>NUCLEOTIDE SEQUENCE</scope>
    <source>
        <strain evidence="2">MM-2020</strain>
        <tissue evidence="2">Muscle</tissue>
    </source>
</reference>
<name>A0A9D4B923_9SAUR</name>
<sequence length="60" mass="6868">MRPLEKPSFERLKSTSPLHKGQGVLKKQERKFILIFQTLNSEQRGGKKSLETEGKGARNE</sequence>
<organism evidence="2 3">
    <name type="scientific">Mauremys mutica</name>
    <name type="common">yellowpond turtle</name>
    <dbReference type="NCBI Taxonomy" id="74926"/>
    <lineage>
        <taxon>Eukaryota</taxon>
        <taxon>Metazoa</taxon>
        <taxon>Chordata</taxon>
        <taxon>Craniata</taxon>
        <taxon>Vertebrata</taxon>
        <taxon>Euteleostomi</taxon>
        <taxon>Archelosauria</taxon>
        <taxon>Testudinata</taxon>
        <taxon>Testudines</taxon>
        <taxon>Cryptodira</taxon>
        <taxon>Durocryptodira</taxon>
        <taxon>Testudinoidea</taxon>
        <taxon>Geoemydidae</taxon>
        <taxon>Geoemydinae</taxon>
        <taxon>Mauremys</taxon>
    </lineage>
</organism>
<gene>
    <name evidence="2" type="ORF">KIL84_018492</name>
</gene>
<accession>A0A9D4B923</accession>
<dbReference type="EMBL" id="JAHDVG010000463">
    <property type="protein sequence ID" value="KAH1185743.1"/>
    <property type="molecule type" value="Genomic_DNA"/>
</dbReference>
<evidence type="ECO:0000313" key="2">
    <source>
        <dbReference type="EMBL" id="KAH1185743.1"/>
    </source>
</evidence>
<evidence type="ECO:0000256" key="1">
    <source>
        <dbReference type="SAM" id="MobiDB-lite"/>
    </source>
</evidence>
<feature type="region of interest" description="Disordered" evidence="1">
    <location>
        <begin position="1"/>
        <end position="24"/>
    </location>
</feature>
<feature type="non-terminal residue" evidence="2">
    <location>
        <position position="1"/>
    </location>
</feature>
<comment type="caution">
    <text evidence="2">The sequence shown here is derived from an EMBL/GenBank/DDBJ whole genome shotgun (WGS) entry which is preliminary data.</text>
</comment>
<protein>
    <submittedName>
        <fullName evidence="2">Uncharacterized protein</fullName>
    </submittedName>
</protein>
<dbReference type="AlphaFoldDB" id="A0A9D4B923"/>
<keyword evidence="3" id="KW-1185">Reference proteome</keyword>